<reference evidence="4 5" key="1">
    <citation type="submission" date="2020-08" db="EMBL/GenBank/DDBJ databases">
        <title>Genomic Encyclopedia of Type Strains, Phase IV (KMG-IV): sequencing the most valuable type-strain genomes for metagenomic binning, comparative biology and taxonomic classification.</title>
        <authorList>
            <person name="Goeker M."/>
        </authorList>
    </citation>
    <scope>NUCLEOTIDE SEQUENCE [LARGE SCALE GENOMIC DNA]</scope>
    <source>
        <strain evidence="4 5">DSM 4737</strain>
    </source>
</reference>
<dbReference type="PANTHER" id="PTHR34220:SF7">
    <property type="entry name" value="SENSOR HISTIDINE KINASE YPDA"/>
    <property type="match status" value="1"/>
</dbReference>
<organism evidence="4 5">
    <name type="scientific">Brevundimonas variabilis</name>
    <dbReference type="NCBI Taxonomy" id="74312"/>
    <lineage>
        <taxon>Bacteria</taxon>
        <taxon>Pseudomonadati</taxon>
        <taxon>Pseudomonadota</taxon>
        <taxon>Alphaproteobacteria</taxon>
        <taxon>Caulobacterales</taxon>
        <taxon>Caulobacteraceae</taxon>
        <taxon>Brevundimonas</taxon>
    </lineage>
</organism>
<accession>A0A7W9CJE5</accession>
<dbReference type="Pfam" id="PF02518">
    <property type="entry name" value="HATPase_c"/>
    <property type="match status" value="1"/>
</dbReference>
<dbReference type="InterPro" id="IPR003594">
    <property type="entry name" value="HATPase_dom"/>
</dbReference>
<evidence type="ECO:0000313" key="5">
    <source>
        <dbReference type="Proteomes" id="UP000545037"/>
    </source>
</evidence>
<name>A0A7W9CJE5_9CAUL</name>
<proteinExistence type="predicted"/>
<evidence type="ECO:0000313" key="4">
    <source>
        <dbReference type="EMBL" id="MBB5746282.1"/>
    </source>
</evidence>
<dbReference type="Proteomes" id="UP000545037">
    <property type="component" value="Unassembled WGS sequence"/>
</dbReference>
<feature type="domain" description="Signal transduction histidine kinase internal region" evidence="3">
    <location>
        <begin position="135"/>
        <end position="215"/>
    </location>
</feature>
<keyword evidence="1" id="KW-0812">Transmembrane</keyword>
<protein>
    <recommendedName>
        <fullName evidence="6">Histidine kinase</fullName>
    </recommendedName>
</protein>
<evidence type="ECO:0000259" key="3">
    <source>
        <dbReference type="Pfam" id="PF06580"/>
    </source>
</evidence>
<dbReference type="Pfam" id="PF06580">
    <property type="entry name" value="His_kinase"/>
    <property type="match status" value="1"/>
</dbReference>
<sequence>MGWSDQTGMLFRRLCLATVGIALAWSVHLVLARFTGRQLTARATIAFVLCVPATAAFAVLNTLVFYDWFPVPSVADDLARWDYPSVIKTAIADGLVTWYFFFAAWAAFYLALGHVSEVRVAERATARAKLNAQEARLAMLRLQVDPHFLFNAMNALSSLVARQQIKPAGAMIRDLSDFFRAGLVIDPAADITLGEEIELQRLYLAVERARFGDRLDVTFDVPDQFLNVRVPALLIQPLIENAIKHGLGATSAPVRITVKTECRDNRLLISVANDTDGGYPLPSAERPSTGVGLSNVRARVETRFGSGATLDARARKGGWMSEIIIPMAGLSVRG</sequence>
<dbReference type="EMBL" id="JACHOR010000003">
    <property type="protein sequence ID" value="MBB5746282.1"/>
    <property type="molecule type" value="Genomic_DNA"/>
</dbReference>
<dbReference type="PANTHER" id="PTHR34220">
    <property type="entry name" value="SENSOR HISTIDINE KINASE YPDA"/>
    <property type="match status" value="1"/>
</dbReference>
<keyword evidence="5" id="KW-1185">Reference proteome</keyword>
<dbReference type="Gene3D" id="3.30.565.10">
    <property type="entry name" value="Histidine kinase-like ATPase, C-terminal domain"/>
    <property type="match status" value="1"/>
</dbReference>
<keyword evidence="1" id="KW-1133">Transmembrane helix</keyword>
<dbReference type="InterPro" id="IPR050640">
    <property type="entry name" value="Bact_2-comp_sensor_kinase"/>
</dbReference>
<evidence type="ECO:0000256" key="1">
    <source>
        <dbReference type="SAM" id="Phobius"/>
    </source>
</evidence>
<dbReference type="InterPro" id="IPR010559">
    <property type="entry name" value="Sig_transdc_His_kin_internal"/>
</dbReference>
<dbReference type="RefSeq" id="WP_183213267.1">
    <property type="nucleotide sequence ID" value="NZ_JACHOR010000003.1"/>
</dbReference>
<evidence type="ECO:0008006" key="6">
    <source>
        <dbReference type="Google" id="ProtNLM"/>
    </source>
</evidence>
<dbReference type="GO" id="GO:0000155">
    <property type="term" value="F:phosphorelay sensor kinase activity"/>
    <property type="evidence" value="ECO:0007669"/>
    <property type="project" value="InterPro"/>
</dbReference>
<feature type="transmembrane region" description="Helical" evidence="1">
    <location>
        <begin position="42"/>
        <end position="69"/>
    </location>
</feature>
<dbReference type="SUPFAM" id="SSF55874">
    <property type="entry name" value="ATPase domain of HSP90 chaperone/DNA topoisomerase II/histidine kinase"/>
    <property type="match status" value="1"/>
</dbReference>
<feature type="domain" description="Histidine kinase/HSP90-like ATPase" evidence="2">
    <location>
        <begin position="234"/>
        <end position="316"/>
    </location>
</feature>
<feature type="transmembrane region" description="Helical" evidence="1">
    <location>
        <begin position="90"/>
        <end position="112"/>
    </location>
</feature>
<keyword evidence="1" id="KW-0472">Membrane</keyword>
<comment type="caution">
    <text evidence="4">The sequence shown here is derived from an EMBL/GenBank/DDBJ whole genome shotgun (WGS) entry which is preliminary data.</text>
</comment>
<dbReference type="GO" id="GO:0016020">
    <property type="term" value="C:membrane"/>
    <property type="evidence" value="ECO:0007669"/>
    <property type="project" value="InterPro"/>
</dbReference>
<dbReference type="InterPro" id="IPR036890">
    <property type="entry name" value="HATPase_C_sf"/>
</dbReference>
<dbReference type="AlphaFoldDB" id="A0A7W9CJE5"/>
<gene>
    <name evidence="4" type="ORF">GGR13_001886</name>
</gene>
<evidence type="ECO:0000259" key="2">
    <source>
        <dbReference type="Pfam" id="PF02518"/>
    </source>
</evidence>